<dbReference type="PANTHER" id="PTHR32347:SF29">
    <property type="entry name" value="UPF0194 MEMBRANE PROTEIN YBHG"/>
    <property type="match status" value="1"/>
</dbReference>
<proteinExistence type="predicted"/>
<dbReference type="Pfam" id="PF01471">
    <property type="entry name" value="PG_binding_1"/>
    <property type="match status" value="1"/>
</dbReference>
<dbReference type="Gene3D" id="2.40.420.20">
    <property type="match status" value="1"/>
</dbReference>
<evidence type="ECO:0000256" key="2">
    <source>
        <dbReference type="ARBA" id="ARBA00023054"/>
    </source>
</evidence>
<dbReference type="InterPro" id="IPR050465">
    <property type="entry name" value="UPF0194_transport"/>
</dbReference>
<comment type="caution">
    <text evidence="5">The sequence shown here is derived from an EMBL/GenBank/DDBJ whole genome shotgun (WGS) entry which is preliminary data.</text>
</comment>
<dbReference type="SUPFAM" id="SSF47090">
    <property type="entry name" value="PGBD-like"/>
    <property type="match status" value="1"/>
</dbReference>
<sequence>MPGLAAGLAVAVAAAIAYSRFTERPPVVADGTPAAAQTVRIRRMDLNTSVTVPGTVGHGASTLFTGRKPGTLTWLPKTGTVVRRGQRLYAVNARPVPLLIGATPLYRTMRAGVAPGPDVRELIENLRALGHGDAGTGDRFGPATKAAVKRWQHANGLKETGTVGAGDAVMLPRPVRIDARKAQLGSPATGELFAYTSIHKTITLQLDPTQTTAPTLKAGAKVTVLIPGGGRTPGKVTRVTDSAADDSGAGDGGPPKQKATVTVPDQSAIAEVNGSVDVKITAEARRGVLAVPVTALLALAEGGYALQVADGTAKRLVGVRTGLFADGMVEVSGTGLAEGMRVVIAS</sequence>
<keyword evidence="2" id="KW-0175">Coiled coil</keyword>
<dbReference type="EMBL" id="BAAABM010000037">
    <property type="protein sequence ID" value="GAA0345788.1"/>
    <property type="molecule type" value="Genomic_DNA"/>
</dbReference>
<dbReference type="InterPro" id="IPR002477">
    <property type="entry name" value="Peptidoglycan-bd-like"/>
</dbReference>
<feature type="region of interest" description="Disordered" evidence="3">
    <location>
        <begin position="230"/>
        <end position="261"/>
    </location>
</feature>
<evidence type="ECO:0000259" key="4">
    <source>
        <dbReference type="Pfam" id="PF01471"/>
    </source>
</evidence>
<comment type="subcellular location">
    <subcellularLocation>
        <location evidence="1">Cell envelope</location>
    </subcellularLocation>
</comment>
<feature type="domain" description="Peptidoglycan binding-like" evidence="4">
    <location>
        <begin position="116"/>
        <end position="165"/>
    </location>
</feature>
<dbReference type="Proteomes" id="UP001501822">
    <property type="component" value="Unassembled WGS sequence"/>
</dbReference>
<evidence type="ECO:0000313" key="5">
    <source>
        <dbReference type="EMBL" id="GAA0345788.1"/>
    </source>
</evidence>
<evidence type="ECO:0000256" key="1">
    <source>
        <dbReference type="ARBA" id="ARBA00004196"/>
    </source>
</evidence>
<gene>
    <name evidence="5" type="ORF">GCM10010151_39220</name>
</gene>
<reference evidence="5 6" key="1">
    <citation type="journal article" date="2019" name="Int. J. Syst. Evol. Microbiol.">
        <title>The Global Catalogue of Microorganisms (GCM) 10K type strain sequencing project: providing services to taxonomists for standard genome sequencing and annotation.</title>
        <authorList>
            <consortium name="The Broad Institute Genomics Platform"/>
            <consortium name="The Broad Institute Genome Sequencing Center for Infectious Disease"/>
            <person name="Wu L."/>
            <person name="Ma J."/>
        </authorList>
    </citation>
    <scope>NUCLEOTIDE SEQUENCE [LARGE SCALE GENOMIC DNA]</scope>
    <source>
        <strain evidence="5 6">JCM 3146</strain>
    </source>
</reference>
<keyword evidence="6" id="KW-1185">Reference proteome</keyword>
<dbReference type="InterPro" id="IPR036366">
    <property type="entry name" value="PGBDSf"/>
</dbReference>
<evidence type="ECO:0000313" key="6">
    <source>
        <dbReference type="Proteomes" id="UP001501822"/>
    </source>
</evidence>
<dbReference type="Gene3D" id="1.10.101.10">
    <property type="entry name" value="PGBD-like superfamily/PGBD"/>
    <property type="match status" value="1"/>
</dbReference>
<accession>A0ABN0WST9</accession>
<organism evidence="5 6">
    <name type="scientific">Actinoallomurus spadix</name>
    <dbReference type="NCBI Taxonomy" id="79912"/>
    <lineage>
        <taxon>Bacteria</taxon>
        <taxon>Bacillati</taxon>
        <taxon>Actinomycetota</taxon>
        <taxon>Actinomycetes</taxon>
        <taxon>Streptosporangiales</taxon>
        <taxon>Thermomonosporaceae</taxon>
        <taxon>Actinoallomurus</taxon>
    </lineage>
</organism>
<dbReference type="PANTHER" id="PTHR32347">
    <property type="entry name" value="EFFLUX SYSTEM COMPONENT YKNX-RELATED"/>
    <property type="match status" value="1"/>
</dbReference>
<dbReference type="InterPro" id="IPR036365">
    <property type="entry name" value="PGBD-like_sf"/>
</dbReference>
<evidence type="ECO:0000256" key="3">
    <source>
        <dbReference type="SAM" id="MobiDB-lite"/>
    </source>
</evidence>
<name>A0ABN0WST9_9ACTN</name>
<protein>
    <submittedName>
        <fullName evidence="5">Peptidoglycan-binding protein</fullName>
    </submittedName>
</protein>